<evidence type="ECO:0000256" key="2">
    <source>
        <dbReference type="SAM" id="Phobius"/>
    </source>
</evidence>
<evidence type="ECO:0000256" key="1">
    <source>
        <dbReference type="ARBA" id="ARBA00005801"/>
    </source>
</evidence>
<comment type="similarity">
    <text evidence="1">Belongs to the peptidase A24 family.</text>
</comment>
<evidence type="ECO:0000313" key="5">
    <source>
        <dbReference type="Proteomes" id="UP001597420"/>
    </source>
</evidence>
<keyword evidence="5" id="KW-1185">Reference proteome</keyword>
<evidence type="ECO:0000259" key="3">
    <source>
        <dbReference type="Pfam" id="PF01478"/>
    </source>
</evidence>
<dbReference type="RefSeq" id="WP_379099604.1">
    <property type="nucleotide sequence ID" value="NZ_JBHUFP010000025.1"/>
</dbReference>
<dbReference type="Gene3D" id="1.20.120.1220">
    <property type="match status" value="1"/>
</dbReference>
<feature type="transmembrane region" description="Helical" evidence="2">
    <location>
        <begin position="141"/>
        <end position="160"/>
    </location>
</feature>
<keyword evidence="2" id="KW-0472">Membrane</keyword>
<accession>A0ABW4NX86</accession>
<dbReference type="EC" id="3.4.23.43" evidence="4"/>
<feature type="transmembrane region" description="Helical" evidence="2">
    <location>
        <begin position="180"/>
        <end position="201"/>
    </location>
</feature>
<dbReference type="GO" id="GO:0004190">
    <property type="term" value="F:aspartic-type endopeptidase activity"/>
    <property type="evidence" value="ECO:0007669"/>
    <property type="project" value="UniProtKB-EC"/>
</dbReference>
<feature type="transmembrane region" description="Helical" evidence="2">
    <location>
        <begin position="208"/>
        <end position="230"/>
    </location>
</feature>
<evidence type="ECO:0000313" key="4">
    <source>
        <dbReference type="EMBL" id="MFD1806883.1"/>
    </source>
</evidence>
<dbReference type="Proteomes" id="UP001597420">
    <property type="component" value="Unassembled WGS sequence"/>
</dbReference>
<dbReference type="InterPro" id="IPR000045">
    <property type="entry name" value="Prepilin_IV_endopep_pep"/>
</dbReference>
<dbReference type="Pfam" id="PF01478">
    <property type="entry name" value="Peptidase_A24"/>
    <property type="match status" value="1"/>
</dbReference>
<name>A0ABW4NX86_9PAST</name>
<reference evidence="5" key="1">
    <citation type="journal article" date="2019" name="Int. J. Syst. Evol. Microbiol.">
        <title>The Global Catalogue of Microorganisms (GCM) 10K type strain sequencing project: providing services to taxonomists for standard genome sequencing and annotation.</title>
        <authorList>
            <consortium name="The Broad Institute Genomics Platform"/>
            <consortium name="The Broad Institute Genome Sequencing Center for Infectious Disease"/>
            <person name="Wu L."/>
            <person name="Ma J."/>
        </authorList>
    </citation>
    <scope>NUCLEOTIDE SEQUENCE [LARGE SCALE GENOMIC DNA]</scope>
    <source>
        <strain evidence="5">CCM 7950</strain>
    </source>
</reference>
<keyword evidence="2" id="KW-0812">Transmembrane</keyword>
<keyword evidence="4" id="KW-0378">Hydrolase</keyword>
<feature type="transmembrane region" description="Helical" evidence="2">
    <location>
        <begin position="108"/>
        <end position="129"/>
    </location>
</feature>
<gene>
    <name evidence="4" type="ORF">ACFSAV_10990</name>
</gene>
<keyword evidence="2" id="KW-1133">Transmembrane helix</keyword>
<dbReference type="InterPro" id="IPR050882">
    <property type="entry name" value="Prepilin_peptidase/N-MTase"/>
</dbReference>
<proteinExistence type="inferred from homology"/>
<feature type="domain" description="Prepilin type IV endopeptidase peptidase" evidence="3">
    <location>
        <begin position="92"/>
        <end position="199"/>
    </location>
</feature>
<comment type="caution">
    <text evidence="4">The sequence shown here is derived from an EMBL/GenBank/DDBJ whole genome shotgun (WGS) entry which is preliminary data.</text>
</comment>
<organism evidence="4 5">
    <name type="scientific">Pasteurella oralis</name>
    <dbReference type="NCBI Taxonomy" id="1071947"/>
    <lineage>
        <taxon>Bacteria</taxon>
        <taxon>Pseudomonadati</taxon>
        <taxon>Pseudomonadota</taxon>
        <taxon>Gammaproteobacteria</taxon>
        <taxon>Pasteurellales</taxon>
        <taxon>Pasteurellaceae</taxon>
        <taxon>Pasteurella</taxon>
    </lineage>
</organism>
<dbReference type="EMBL" id="JBHUFP010000025">
    <property type="protein sequence ID" value="MFD1806883.1"/>
    <property type="molecule type" value="Genomic_DNA"/>
</dbReference>
<sequence>MNLLLFILLGGMVGLAVRYYLSHFAYWVAQEIYQAYRAIFAPNIPETMSLSSTLSPIKCGHFFSFFIYFAAVFIICYCVFNPLYQALFMACYISLLICISLTDWYYQLISLPLCQALFVLGLGAAWASISTITLEQSLQSAFSGFMAFYVIYLLAKWVYAREALGRGDYWLMLGLSSVLHWSQLPLLVLIACCCAMGYAFFAKFYKQAYCQLPFAPFLCLADIVMILLNWKHESMISLF</sequence>
<dbReference type="PANTHER" id="PTHR30487:SF0">
    <property type="entry name" value="PREPILIN LEADER PEPTIDASE_N-METHYLTRANSFERASE-RELATED"/>
    <property type="match status" value="1"/>
</dbReference>
<feature type="transmembrane region" description="Helical" evidence="2">
    <location>
        <begin position="60"/>
        <end position="79"/>
    </location>
</feature>
<dbReference type="PANTHER" id="PTHR30487">
    <property type="entry name" value="TYPE 4 PREPILIN-LIKE PROTEINS LEADER PEPTIDE-PROCESSING ENZYME"/>
    <property type="match status" value="1"/>
</dbReference>
<protein>
    <submittedName>
        <fullName evidence="4">Prepilin peptidase</fullName>
        <ecNumber evidence="4">3.4.23.43</ecNumber>
    </submittedName>
</protein>